<evidence type="ECO:0000313" key="3">
    <source>
        <dbReference type="EMBL" id="PKA49013.1"/>
    </source>
</evidence>
<dbReference type="Proteomes" id="UP000236161">
    <property type="component" value="Unassembled WGS sequence"/>
</dbReference>
<evidence type="ECO:0000256" key="1">
    <source>
        <dbReference type="SAM" id="MobiDB-lite"/>
    </source>
</evidence>
<reference evidence="3 4" key="1">
    <citation type="journal article" date="2017" name="Nature">
        <title>The Apostasia genome and the evolution of orchids.</title>
        <authorList>
            <person name="Zhang G.Q."/>
            <person name="Liu K.W."/>
            <person name="Li Z."/>
            <person name="Lohaus R."/>
            <person name="Hsiao Y.Y."/>
            <person name="Niu S.C."/>
            <person name="Wang J.Y."/>
            <person name="Lin Y.C."/>
            <person name="Xu Q."/>
            <person name="Chen L.J."/>
            <person name="Yoshida K."/>
            <person name="Fujiwara S."/>
            <person name="Wang Z.W."/>
            <person name="Zhang Y.Q."/>
            <person name="Mitsuda N."/>
            <person name="Wang M."/>
            <person name="Liu G.H."/>
            <person name="Pecoraro L."/>
            <person name="Huang H.X."/>
            <person name="Xiao X.J."/>
            <person name="Lin M."/>
            <person name="Wu X.Y."/>
            <person name="Wu W.L."/>
            <person name="Chen Y.Y."/>
            <person name="Chang S.B."/>
            <person name="Sakamoto S."/>
            <person name="Ohme-Takagi M."/>
            <person name="Yagi M."/>
            <person name="Zeng S.J."/>
            <person name="Shen C.Y."/>
            <person name="Yeh C.M."/>
            <person name="Luo Y.B."/>
            <person name="Tsai W.C."/>
            <person name="Van de Peer Y."/>
            <person name="Liu Z.J."/>
        </authorList>
    </citation>
    <scope>NUCLEOTIDE SEQUENCE [LARGE SCALE GENOMIC DNA]</scope>
    <source>
        <strain evidence="4">cv. Shenzhen</strain>
        <tissue evidence="3">Stem</tissue>
    </source>
</reference>
<evidence type="ECO:0000256" key="2">
    <source>
        <dbReference type="SAM" id="Phobius"/>
    </source>
</evidence>
<feature type="region of interest" description="Disordered" evidence="1">
    <location>
        <begin position="36"/>
        <end position="55"/>
    </location>
</feature>
<organism evidence="3 4">
    <name type="scientific">Apostasia shenzhenica</name>
    <dbReference type="NCBI Taxonomy" id="1088818"/>
    <lineage>
        <taxon>Eukaryota</taxon>
        <taxon>Viridiplantae</taxon>
        <taxon>Streptophyta</taxon>
        <taxon>Embryophyta</taxon>
        <taxon>Tracheophyta</taxon>
        <taxon>Spermatophyta</taxon>
        <taxon>Magnoliopsida</taxon>
        <taxon>Liliopsida</taxon>
        <taxon>Asparagales</taxon>
        <taxon>Orchidaceae</taxon>
        <taxon>Apostasioideae</taxon>
        <taxon>Apostasia</taxon>
    </lineage>
</organism>
<proteinExistence type="predicted"/>
<dbReference type="AlphaFoldDB" id="A0A2I0A0D7"/>
<sequence>MIIISQAGKAKFARIKVRSDAMRTASPFMFSFTITADERGPHGGRQGRPASATKANTRRRQIIIFIIMIKCFSMHVEVLLLQY</sequence>
<keyword evidence="2" id="KW-1133">Transmembrane helix</keyword>
<keyword evidence="4" id="KW-1185">Reference proteome</keyword>
<gene>
    <name evidence="3" type="ORF">AXF42_Ash020592</name>
</gene>
<name>A0A2I0A0D7_9ASPA</name>
<keyword evidence="2" id="KW-0812">Transmembrane</keyword>
<feature type="transmembrane region" description="Helical" evidence="2">
    <location>
        <begin position="62"/>
        <end position="81"/>
    </location>
</feature>
<accession>A0A2I0A0D7</accession>
<keyword evidence="2" id="KW-0472">Membrane</keyword>
<evidence type="ECO:0000313" key="4">
    <source>
        <dbReference type="Proteomes" id="UP000236161"/>
    </source>
</evidence>
<protein>
    <submittedName>
        <fullName evidence="3">Uncharacterized protein</fullName>
    </submittedName>
</protein>
<dbReference type="EMBL" id="KZ452041">
    <property type="protein sequence ID" value="PKA49013.1"/>
    <property type="molecule type" value="Genomic_DNA"/>
</dbReference>